<dbReference type="AlphaFoldDB" id="A0A4Y6UKM6"/>
<reference evidence="2 3" key="1">
    <citation type="submission" date="2019-03" db="EMBL/GenBank/DDBJ databases">
        <title>The complete genome sequence of Swingsia samuiensis NBRC107927(T).</title>
        <authorList>
            <person name="Chua K.-O."/>
            <person name="Chan K.-G."/>
            <person name="See-Too W.-S."/>
        </authorList>
    </citation>
    <scope>NUCLEOTIDE SEQUENCE [LARGE SCALE GENOMIC DNA]</scope>
    <source>
        <strain evidence="2 3">AH83</strain>
    </source>
</reference>
<evidence type="ECO:0000313" key="3">
    <source>
        <dbReference type="Proteomes" id="UP000316313"/>
    </source>
</evidence>
<keyword evidence="1" id="KW-1133">Transmembrane helix</keyword>
<dbReference type="KEGG" id="ssam:E3D00_04690"/>
<proteinExistence type="predicted"/>
<protein>
    <submittedName>
        <fullName evidence="2">YggT family protein</fullName>
    </submittedName>
</protein>
<gene>
    <name evidence="2" type="ORF">E3D00_04690</name>
</gene>
<accession>A0A4Y6UKM6</accession>
<name>A0A4Y6UKM6_9PROT</name>
<dbReference type="OrthoDB" id="9814445at2"/>
<dbReference type="RefSeq" id="WP_141460395.1">
    <property type="nucleotide sequence ID" value="NZ_CP038141.1"/>
</dbReference>
<dbReference type="Proteomes" id="UP000316313">
    <property type="component" value="Chromosome"/>
</dbReference>
<feature type="transmembrane region" description="Helical" evidence="1">
    <location>
        <begin position="77"/>
        <end position="102"/>
    </location>
</feature>
<feature type="transmembrane region" description="Helical" evidence="1">
    <location>
        <begin position="13"/>
        <end position="34"/>
    </location>
</feature>
<evidence type="ECO:0000256" key="1">
    <source>
        <dbReference type="SAM" id="Phobius"/>
    </source>
</evidence>
<organism evidence="2 3">
    <name type="scientific">Swingsia samuiensis</name>
    <dbReference type="NCBI Taxonomy" id="1293412"/>
    <lineage>
        <taxon>Bacteria</taxon>
        <taxon>Pseudomonadati</taxon>
        <taxon>Pseudomonadota</taxon>
        <taxon>Alphaproteobacteria</taxon>
        <taxon>Acetobacterales</taxon>
        <taxon>Acetobacteraceae</taxon>
        <taxon>Swingsia</taxon>
    </lineage>
</organism>
<keyword evidence="1" id="KW-0472">Membrane</keyword>
<dbReference type="EMBL" id="CP038141">
    <property type="protein sequence ID" value="QDH16941.1"/>
    <property type="molecule type" value="Genomic_DNA"/>
</dbReference>
<evidence type="ECO:0000313" key="2">
    <source>
        <dbReference type="EMBL" id="QDH16941.1"/>
    </source>
</evidence>
<sequence>MTNPGTLVEIFKILMMLIQVFIWILFGYCILSMLLGFRVLNPNNRFFYALYNALASIIEPVLTPIRNILPNMGGMDFSPMVLVLLIQFVIIPILEHFFLALLG</sequence>
<feature type="transmembrane region" description="Helical" evidence="1">
    <location>
        <begin position="46"/>
        <end position="65"/>
    </location>
</feature>
<dbReference type="GO" id="GO:0016020">
    <property type="term" value="C:membrane"/>
    <property type="evidence" value="ECO:0007669"/>
    <property type="project" value="InterPro"/>
</dbReference>
<keyword evidence="1" id="KW-0812">Transmembrane</keyword>
<dbReference type="Pfam" id="PF02325">
    <property type="entry name" value="CCB3_YggT"/>
    <property type="match status" value="1"/>
</dbReference>
<keyword evidence="3" id="KW-1185">Reference proteome</keyword>
<dbReference type="InterPro" id="IPR003425">
    <property type="entry name" value="CCB3/YggT"/>
</dbReference>